<evidence type="ECO:0000256" key="13">
    <source>
        <dbReference type="ARBA" id="ARBA00022840"/>
    </source>
</evidence>
<keyword evidence="13 22" id="KW-0067">ATP-binding</keyword>
<dbReference type="SUPFAM" id="SSF53067">
    <property type="entry name" value="Actin-like ATPase domain"/>
    <property type="match status" value="2"/>
</dbReference>
<dbReference type="Pfam" id="PF01937">
    <property type="entry name" value="ARMT1-like_dom"/>
    <property type="match status" value="1"/>
</dbReference>
<keyword evidence="8" id="KW-0597">Phosphoprotein</keyword>
<dbReference type="InterPro" id="IPR004567">
    <property type="entry name" value="Type_II_PanK"/>
</dbReference>
<dbReference type="NCBIfam" id="TIGR00555">
    <property type="entry name" value="panK_eukar"/>
    <property type="match status" value="1"/>
</dbReference>
<comment type="caution">
    <text evidence="25">The sequence shown here is derived from an EMBL/GenBank/DDBJ whole genome shotgun (WGS) entry which is preliminary data.</text>
</comment>
<gene>
    <name evidence="25" type="ORF">QTO34_019152</name>
</gene>
<keyword evidence="9" id="KW-0533">Nickel</keyword>
<comment type="catalytic activity">
    <reaction evidence="19">
        <text>(R)-4'-phosphopantetheine sulfonate + H2O = (R)-pantetheine sulfonate + phosphate</text>
        <dbReference type="Rhea" id="RHEA:68336"/>
        <dbReference type="ChEBI" id="CHEBI:15377"/>
        <dbReference type="ChEBI" id="CHEBI:43474"/>
        <dbReference type="ChEBI" id="CHEBI:177300"/>
        <dbReference type="ChEBI" id="CHEBI:177301"/>
    </reaction>
    <physiologicalReaction direction="left-to-right" evidence="19">
        <dbReference type="Rhea" id="RHEA:68337"/>
    </physiologicalReaction>
</comment>
<keyword evidence="15 22" id="KW-0173">Coenzyme A biosynthesis</keyword>
<keyword evidence="26" id="KW-1185">Reference proteome</keyword>
<dbReference type="FunFam" id="3.40.50.10880:FF:000001">
    <property type="entry name" value="Pantothenate kinase 4"/>
    <property type="match status" value="1"/>
</dbReference>
<evidence type="ECO:0000256" key="12">
    <source>
        <dbReference type="ARBA" id="ARBA00022801"/>
    </source>
</evidence>
<evidence type="ECO:0000256" key="6">
    <source>
        <dbReference type="ARBA" id="ARBA00019490"/>
    </source>
</evidence>
<evidence type="ECO:0000256" key="10">
    <source>
        <dbReference type="ARBA" id="ARBA00022723"/>
    </source>
</evidence>
<feature type="region of interest" description="Disordered" evidence="23">
    <location>
        <begin position="66"/>
        <end position="91"/>
    </location>
</feature>
<comment type="similarity">
    <text evidence="4">In the N-terminal section; belongs to the type II pantothenate kinase family.</text>
</comment>
<dbReference type="AlphaFoldDB" id="A0AA40I0Y1"/>
<evidence type="ECO:0000313" key="25">
    <source>
        <dbReference type="EMBL" id="KAK1340581.1"/>
    </source>
</evidence>
<evidence type="ECO:0000256" key="1">
    <source>
        <dbReference type="ARBA" id="ARBA00001936"/>
    </source>
</evidence>
<dbReference type="InterPro" id="IPR036075">
    <property type="entry name" value="ARMT-1-like_metal-bd_sf"/>
</dbReference>
<evidence type="ECO:0000256" key="4">
    <source>
        <dbReference type="ARBA" id="ARBA00005538"/>
    </source>
</evidence>
<evidence type="ECO:0000256" key="7">
    <source>
        <dbReference type="ARBA" id="ARBA00022490"/>
    </source>
</evidence>
<proteinExistence type="inferred from homology"/>
<keyword evidence="17" id="KW-0464">Manganese</keyword>
<comment type="subunit">
    <text evidence="5">Homodimer. Interacts with PKM.</text>
</comment>
<reference evidence="25" key="1">
    <citation type="submission" date="2023-06" db="EMBL/GenBank/DDBJ databases">
        <title>Reference genome for the Northern bat (Eptesicus nilssonii), a most northern bat species.</title>
        <authorList>
            <person name="Laine V.N."/>
            <person name="Pulliainen A.T."/>
            <person name="Lilley T.M."/>
        </authorList>
    </citation>
    <scope>NUCLEOTIDE SEQUENCE</scope>
    <source>
        <strain evidence="25">BLF_Eptnil</strain>
        <tissue evidence="25">Kidney</tissue>
    </source>
</reference>
<protein>
    <recommendedName>
        <fullName evidence="6 22">4'-phosphopantetheine phosphatase</fullName>
        <ecNumber evidence="22">3.1.3.-</ecNumber>
    </recommendedName>
</protein>
<evidence type="ECO:0000256" key="21">
    <source>
        <dbReference type="ARBA" id="ARBA00046055"/>
    </source>
</evidence>
<dbReference type="GO" id="GO:0005829">
    <property type="term" value="C:cytosol"/>
    <property type="evidence" value="ECO:0007669"/>
    <property type="project" value="TreeGrafter"/>
</dbReference>
<evidence type="ECO:0000256" key="22">
    <source>
        <dbReference type="PIRNR" id="PIRNR036939"/>
    </source>
</evidence>
<comment type="function">
    <text evidence="21 22">Phosphatase which shows a preference for 4'-phosphopantetheine and its oxidatively damaged forms (sulfonate or S-sulfonate), providing strong indirect evidence that the phosphatase activity pre-empts damage in the coenzyme A (CoA) pathway. Hydrolyzing excess 4'-phosphopantetheine could constitute a directed overflow mechanism to prevent its oxidation to the S-sulfonate, sulfonate, or other forms. Hydrolyzing 4'-phosphopantetheine sulfonate or S-sulfonate would forestall their conversion to inactive forms of CoA and acyl carrier protein. May play a role in the physiological regulation of CoA intracellular levels.</text>
</comment>
<accession>A0AA40I0Y1</accession>
<comment type="subcellular location">
    <subcellularLocation>
        <location evidence="3 22">Cytoplasm</location>
    </subcellularLocation>
</comment>
<evidence type="ECO:0000256" key="14">
    <source>
        <dbReference type="ARBA" id="ARBA00022990"/>
    </source>
</evidence>
<dbReference type="Gene3D" id="3.30.420.40">
    <property type="match status" value="1"/>
</dbReference>
<evidence type="ECO:0000313" key="26">
    <source>
        <dbReference type="Proteomes" id="UP001177744"/>
    </source>
</evidence>
<evidence type="ECO:0000256" key="11">
    <source>
        <dbReference type="ARBA" id="ARBA00022741"/>
    </source>
</evidence>
<dbReference type="SUPFAM" id="SSF111321">
    <property type="entry name" value="AF1104-like"/>
    <property type="match status" value="1"/>
</dbReference>
<dbReference type="FunFam" id="3.30.420.510:FF:000002">
    <property type="entry name" value="Pantothenate kinase 4"/>
    <property type="match status" value="1"/>
</dbReference>
<evidence type="ECO:0000256" key="5">
    <source>
        <dbReference type="ARBA" id="ARBA00011388"/>
    </source>
</evidence>
<evidence type="ECO:0000256" key="8">
    <source>
        <dbReference type="ARBA" id="ARBA00022553"/>
    </source>
</evidence>
<evidence type="ECO:0000256" key="20">
    <source>
        <dbReference type="ARBA" id="ARBA00029347"/>
    </source>
</evidence>
<dbReference type="GO" id="GO:0005634">
    <property type="term" value="C:nucleus"/>
    <property type="evidence" value="ECO:0007669"/>
    <property type="project" value="TreeGrafter"/>
</dbReference>
<dbReference type="PANTHER" id="PTHR12280">
    <property type="entry name" value="PANTOTHENATE KINASE"/>
    <property type="match status" value="1"/>
</dbReference>
<comment type="similarity">
    <text evidence="22">Belongs to the type II pantothenate kinase family.</text>
</comment>
<evidence type="ECO:0000256" key="16">
    <source>
        <dbReference type="ARBA" id="ARBA00023074"/>
    </source>
</evidence>
<dbReference type="FunFam" id="1.20.1700.10:FF:000001">
    <property type="entry name" value="Pantothenate kinase 4"/>
    <property type="match status" value="1"/>
</dbReference>
<evidence type="ECO:0000256" key="23">
    <source>
        <dbReference type="SAM" id="MobiDB-lite"/>
    </source>
</evidence>
<keyword evidence="12" id="KW-0378">Hydrolase</keyword>
<keyword evidence="7 22" id="KW-0963">Cytoplasm</keyword>
<dbReference type="PANTHER" id="PTHR12280:SF20">
    <property type="entry name" value="4'-PHOSPHOPANTETHEINE PHOSPHATASE"/>
    <property type="match status" value="1"/>
</dbReference>
<dbReference type="Gene3D" id="3.40.50.10880">
    <property type="entry name" value="Uncharacterised protein PF01937, DUF89, domain 3"/>
    <property type="match status" value="1"/>
</dbReference>
<comment type="cofactor">
    <cofactor evidence="2">
        <name>Ni(2+)</name>
        <dbReference type="ChEBI" id="CHEBI:49786"/>
    </cofactor>
</comment>
<keyword evidence="16" id="KW-0944">Nitration</keyword>
<dbReference type="GO" id="GO:0016787">
    <property type="term" value="F:hydrolase activity"/>
    <property type="evidence" value="ECO:0007669"/>
    <property type="project" value="UniProtKB-KW"/>
</dbReference>
<dbReference type="Gene3D" id="1.10.285.20">
    <property type="entry name" value="Uncharacterised protein PF01937, DUF89, domain 2"/>
    <property type="match status" value="1"/>
</dbReference>
<feature type="region of interest" description="Disordered" evidence="23">
    <location>
        <begin position="1"/>
        <end position="22"/>
    </location>
</feature>
<comment type="catalytic activity">
    <reaction evidence="20">
        <text>(R)-4'-phospho-S-sulfopantetheine + H2O = (R)-S-sulfopantetheine + phosphate</text>
        <dbReference type="Rhea" id="RHEA:68340"/>
        <dbReference type="ChEBI" id="CHEBI:15377"/>
        <dbReference type="ChEBI" id="CHEBI:43474"/>
        <dbReference type="ChEBI" id="CHEBI:177302"/>
        <dbReference type="ChEBI" id="CHEBI:177303"/>
    </reaction>
    <physiologicalReaction direction="left-to-right" evidence="20">
        <dbReference type="Rhea" id="RHEA:68341"/>
    </physiologicalReaction>
</comment>
<feature type="compositionally biased region" description="Low complexity" evidence="23">
    <location>
        <begin position="68"/>
        <end position="91"/>
    </location>
</feature>
<dbReference type="GO" id="GO:0046872">
    <property type="term" value="F:metal ion binding"/>
    <property type="evidence" value="ECO:0007669"/>
    <property type="project" value="UniProtKB-KW"/>
</dbReference>
<dbReference type="InterPro" id="IPR035073">
    <property type="entry name" value="At2g17340_3_helix_bundle"/>
</dbReference>
<evidence type="ECO:0000256" key="18">
    <source>
        <dbReference type="ARBA" id="ARBA00029312"/>
    </source>
</evidence>
<organism evidence="25 26">
    <name type="scientific">Cnephaeus nilssonii</name>
    <name type="common">Northern bat</name>
    <name type="synonym">Eptesicus nilssonii</name>
    <dbReference type="NCBI Taxonomy" id="3371016"/>
    <lineage>
        <taxon>Eukaryota</taxon>
        <taxon>Metazoa</taxon>
        <taxon>Chordata</taxon>
        <taxon>Craniata</taxon>
        <taxon>Vertebrata</taxon>
        <taxon>Euteleostomi</taxon>
        <taxon>Mammalia</taxon>
        <taxon>Eutheria</taxon>
        <taxon>Laurasiatheria</taxon>
        <taxon>Chiroptera</taxon>
        <taxon>Yangochiroptera</taxon>
        <taxon>Vespertilionidae</taxon>
        <taxon>Cnephaeus</taxon>
    </lineage>
</organism>
<dbReference type="InterPro" id="IPR002791">
    <property type="entry name" value="ARMT1-like_metal-bd"/>
</dbReference>
<comment type="cofactor">
    <cofactor evidence="1">
        <name>Mn(2+)</name>
        <dbReference type="ChEBI" id="CHEBI:29035"/>
    </cofactor>
</comment>
<keyword evidence="14" id="KW-0007">Acetylation</keyword>
<evidence type="ECO:0000256" key="2">
    <source>
        <dbReference type="ARBA" id="ARBA00001967"/>
    </source>
</evidence>
<dbReference type="GO" id="GO:0005524">
    <property type="term" value="F:ATP binding"/>
    <property type="evidence" value="ECO:0007669"/>
    <property type="project" value="UniProtKB-UniRule"/>
</dbReference>
<dbReference type="FunFam" id="3.30.420.40:FF:000067">
    <property type="entry name" value="Pantothenate kinase 4"/>
    <property type="match status" value="1"/>
</dbReference>
<dbReference type="GO" id="GO:0015937">
    <property type="term" value="P:coenzyme A biosynthetic process"/>
    <property type="evidence" value="ECO:0007669"/>
    <property type="project" value="UniProtKB-UniRule"/>
</dbReference>
<evidence type="ECO:0000256" key="9">
    <source>
        <dbReference type="ARBA" id="ARBA00022596"/>
    </source>
</evidence>
<dbReference type="Gene3D" id="3.30.420.510">
    <property type="match status" value="1"/>
</dbReference>
<comment type="catalytic activity">
    <reaction evidence="18">
        <text>(R)-4'-phosphopantetheine + H2O = (R)-pantetheine + phosphate</text>
        <dbReference type="Rhea" id="RHEA:68328"/>
        <dbReference type="ChEBI" id="CHEBI:15377"/>
        <dbReference type="ChEBI" id="CHEBI:16753"/>
        <dbReference type="ChEBI" id="CHEBI:43474"/>
        <dbReference type="ChEBI" id="CHEBI:61723"/>
    </reaction>
    <physiologicalReaction direction="left-to-right" evidence="18">
        <dbReference type="Rhea" id="RHEA:68329"/>
    </physiologicalReaction>
</comment>
<evidence type="ECO:0000256" key="15">
    <source>
        <dbReference type="ARBA" id="ARBA00022993"/>
    </source>
</evidence>
<evidence type="ECO:0000256" key="19">
    <source>
        <dbReference type="ARBA" id="ARBA00029319"/>
    </source>
</evidence>
<sequence length="900" mass="97711">MAECGASGSGSSGDGLDKSITLPPDEIFRNLENAKRFAIDIGSRGRARGAGRRAAGVGAGGGVGGPGAVARTKGGARAGGRARPAGPRSQRAAGAHNLTGLVVLGPPVRTLVAEAGLQLPAGSARQERDVPGLVVRPGEGGSLTKLAYYSTVQHKVARVRSFDHAGQDAEQDRESPYEISVQEEVTARLHFIKFENSYIEACLDFVRDHLVNTETKVIHATGGGAYKFKDLIEQKLGLRVAKEDVMTCLIKGCNFVLKNIPNEAFVYQKDSDPEFRFQTNHPHIFPYLLVNIGSGVSIVKVETEDGFEWIGGSSIGGGTFWGLGALLTKTQKFDELLHLASRGQHANVDMLVQDIYGGAHQTLGLSGNLIASSFGKSATTDQEFSPEDMAKSLLHMISNDIGQLACLYARLHGLDRVYFGGFFIRGHPVTMRTITYSISFFSKARPALPPPVRTLRPWNEPPSGGRPCPPAWPAPSPGDTCGGEVQALFLRHEGYLGAIGAFLKGAEQDNPDQYSWGENYAGSSGLMSSSPELGPTPGAKSGTRPLVNLPLLLDPASYVPDTVDLTDDALARKYWLSCFEEALDGVVKRAVASQPGSADAAERAEKFRHKYWDKLQTLRHQPFAYGTLTVRSLLDTREHCLNEFNFPDPYSQVKQKENGVALRCFRRVAQALDALDWEERQLALVRGLLAGNVFDWGAKAVSDVLESDPQFGFEEAKRKLEERPWLVDSYDTWLQRLKGPPHKCALIFADNSGVDVILGVFPFVRELLSRGTEVILACNSGPALNDVTYGESLLVAEHIAAMDPVVHSALREERLLLMQTGSSSPCLDLSRLDERLAVLVQERGTDLVVIEGMGRAVHTNYGAALRCESLKLAVLKNPWLAARLGGRLFSVIFKFEVPAE</sequence>
<dbReference type="EMBL" id="JAULJE010000008">
    <property type="protein sequence ID" value="KAK1340581.1"/>
    <property type="molecule type" value="Genomic_DNA"/>
</dbReference>
<evidence type="ECO:0000256" key="17">
    <source>
        <dbReference type="ARBA" id="ARBA00023211"/>
    </source>
</evidence>
<dbReference type="EC" id="3.1.3.-" evidence="22"/>
<name>A0AA40I0Y1_CNENI</name>
<dbReference type="PIRSF" id="PIRSF036939">
    <property type="entry name" value="PanK_long"/>
    <property type="match status" value="1"/>
</dbReference>
<dbReference type="InterPro" id="IPR015844">
    <property type="entry name" value="PanK_long"/>
</dbReference>
<dbReference type="CDD" id="cd24123">
    <property type="entry name" value="ASKHA_NBD_PanK-II_Pank4"/>
    <property type="match status" value="1"/>
</dbReference>
<dbReference type="InterPro" id="IPR043129">
    <property type="entry name" value="ATPase_NBD"/>
</dbReference>
<keyword evidence="10" id="KW-0479">Metal-binding</keyword>
<evidence type="ECO:0000256" key="3">
    <source>
        <dbReference type="ARBA" id="ARBA00004496"/>
    </source>
</evidence>
<dbReference type="Proteomes" id="UP001177744">
    <property type="component" value="Unassembled WGS sequence"/>
</dbReference>
<evidence type="ECO:0000259" key="24">
    <source>
        <dbReference type="Pfam" id="PF01937"/>
    </source>
</evidence>
<keyword evidence="11 22" id="KW-0547">Nucleotide-binding</keyword>
<dbReference type="Pfam" id="PF03630">
    <property type="entry name" value="Fumble"/>
    <property type="match status" value="1"/>
</dbReference>
<comment type="activity regulation">
    <text evidence="22">Activity is strongly promoted by Co(2+), Ni(2+), Mg(2+) and Mn(2+). Activity is inhibited by EDTA.</text>
</comment>
<feature type="domain" description="Damage-control phosphatase ARMT1-like metal-binding" evidence="24">
    <location>
        <begin position="580"/>
        <end position="886"/>
    </location>
</feature>
<dbReference type="Gene3D" id="1.20.1700.10">
    <property type="entry name" value="AF1104-like"/>
    <property type="match status" value="1"/>
</dbReference>
<dbReference type="GO" id="GO:0004594">
    <property type="term" value="F:pantothenate kinase activity"/>
    <property type="evidence" value="ECO:0007669"/>
    <property type="project" value="InterPro"/>
</dbReference>